<protein>
    <submittedName>
        <fullName evidence="2">Beta-lactamase</fullName>
    </submittedName>
</protein>
<keyword evidence="3" id="KW-1185">Reference proteome</keyword>
<dbReference type="SUPFAM" id="SSF56281">
    <property type="entry name" value="Metallo-hydrolase/oxidoreductase"/>
    <property type="match status" value="1"/>
</dbReference>
<dbReference type="Gene3D" id="3.60.15.10">
    <property type="entry name" value="Ribonuclease Z/Hydroxyacylglutathione hydrolase-like"/>
    <property type="match status" value="1"/>
</dbReference>
<dbReference type="AlphaFoldDB" id="A0A106BUW9"/>
<comment type="caution">
    <text evidence="2">The sequence shown here is derived from an EMBL/GenBank/DDBJ whole genome shotgun (WGS) entry which is preliminary data.</text>
</comment>
<dbReference type="STRING" id="1123392.GCA_000376425_01255"/>
<sequence>MRFASLGSGSGGNGLVIEAGATRVLMDCGFGLADSQARLARLGLQASDLAGIVVTHEHSDHIGGVGRLARKHKLPVWLTAGTLVMAQDLDGVAVQVIDSHAAFAVDGLEIQPFPVPHDAREPVQYVFGDGNRRLGVLTDTGSDTLHIEAMLAGVDALVLECNHDAAMLENGPYPASLKRRVGGRFGHLENGQSAALLDKLKHDKLQCVMAAHVSHKNNTAALAQRALARVLNCADDDVRVACQTAGFNWITL</sequence>
<dbReference type="OrthoDB" id="9803916at2"/>
<evidence type="ECO:0000313" key="3">
    <source>
        <dbReference type="Proteomes" id="UP000064243"/>
    </source>
</evidence>
<dbReference type="PATRIC" id="fig|36861.3.peg.3262"/>
<dbReference type="Proteomes" id="UP000064243">
    <property type="component" value="Unassembled WGS sequence"/>
</dbReference>
<evidence type="ECO:0000259" key="1">
    <source>
        <dbReference type="SMART" id="SM00849"/>
    </source>
</evidence>
<feature type="domain" description="Metallo-beta-lactamase" evidence="1">
    <location>
        <begin position="11"/>
        <end position="163"/>
    </location>
</feature>
<proteinExistence type="predicted"/>
<dbReference type="Pfam" id="PF12706">
    <property type="entry name" value="Lactamase_B_2"/>
    <property type="match status" value="1"/>
</dbReference>
<dbReference type="PANTHER" id="PTHR47619">
    <property type="entry name" value="METALLO-HYDROLASE YYCJ-RELATED"/>
    <property type="match status" value="1"/>
</dbReference>
<gene>
    <name evidence="2" type="ORF">ABW22_02090</name>
</gene>
<dbReference type="InterPro" id="IPR036866">
    <property type="entry name" value="RibonucZ/Hydroxyglut_hydro"/>
</dbReference>
<dbReference type="InterPro" id="IPR001279">
    <property type="entry name" value="Metallo-B-lactamas"/>
</dbReference>
<dbReference type="RefSeq" id="WP_059751532.1">
    <property type="nucleotide sequence ID" value="NZ_LDUG01000007.1"/>
</dbReference>
<name>A0A106BUW9_THIDE</name>
<organism evidence="2 3">
    <name type="scientific">Thiobacillus denitrificans</name>
    <dbReference type="NCBI Taxonomy" id="36861"/>
    <lineage>
        <taxon>Bacteria</taxon>
        <taxon>Pseudomonadati</taxon>
        <taxon>Pseudomonadota</taxon>
        <taxon>Betaproteobacteria</taxon>
        <taxon>Nitrosomonadales</taxon>
        <taxon>Thiobacillaceae</taxon>
        <taxon>Thiobacillus</taxon>
    </lineage>
</organism>
<evidence type="ECO:0000313" key="2">
    <source>
        <dbReference type="EMBL" id="KVW99051.1"/>
    </source>
</evidence>
<reference evidence="2 3" key="1">
    <citation type="journal article" date="2015" name="Appl. Environ. Microbiol.">
        <title>Aerobic and Anaerobic Thiosulfate Oxidation by a Cold-Adapted, Subglacial Chemoautotroph.</title>
        <authorList>
            <person name="Harrold Z.R."/>
            <person name="Skidmore M.L."/>
            <person name="Hamilton T.L."/>
            <person name="Desch L."/>
            <person name="Amada K."/>
            <person name="van Gelder W."/>
            <person name="Glover K."/>
            <person name="Roden E.E."/>
            <person name="Boyd E.S."/>
        </authorList>
    </citation>
    <scope>NUCLEOTIDE SEQUENCE [LARGE SCALE GENOMIC DNA]</scope>
    <source>
        <strain evidence="2 3">RG</strain>
    </source>
</reference>
<dbReference type="SMART" id="SM00849">
    <property type="entry name" value="Lactamase_B"/>
    <property type="match status" value="1"/>
</dbReference>
<dbReference type="InterPro" id="IPR052533">
    <property type="entry name" value="WalJ/YycJ-like"/>
</dbReference>
<dbReference type="PANTHER" id="PTHR47619:SF1">
    <property type="entry name" value="EXODEOXYRIBONUCLEASE WALJ"/>
    <property type="match status" value="1"/>
</dbReference>
<dbReference type="EMBL" id="LDUG01000007">
    <property type="protein sequence ID" value="KVW99051.1"/>
    <property type="molecule type" value="Genomic_DNA"/>
</dbReference>
<accession>A0A106BUW9</accession>